<accession>A0A1M7DTT3</accession>
<evidence type="ECO:0000259" key="1">
    <source>
        <dbReference type="Pfam" id="PF04965"/>
    </source>
</evidence>
<name>A0A1M7DTT3_9GAMM</name>
<dbReference type="EMBL" id="FRCA01000003">
    <property type="protein sequence ID" value="SHL82914.1"/>
    <property type="molecule type" value="Genomic_DNA"/>
</dbReference>
<dbReference type="PANTHER" id="PTHR38595">
    <property type="entry name" value="CYTOPLASMIC PROTEIN-RELATED"/>
    <property type="match status" value="1"/>
</dbReference>
<evidence type="ECO:0000313" key="4">
    <source>
        <dbReference type="Proteomes" id="UP000184123"/>
    </source>
</evidence>
<dbReference type="InterPro" id="IPR017737">
    <property type="entry name" value="TssE1-like"/>
</dbReference>
<dbReference type="STRING" id="44933.SAMN05660971_01479"/>
<evidence type="ECO:0000313" key="3">
    <source>
        <dbReference type="EMBL" id="SHL82914.1"/>
    </source>
</evidence>
<evidence type="ECO:0000313" key="2">
    <source>
        <dbReference type="EMBL" id="GEN22981.1"/>
    </source>
</evidence>
<dbReference type="SUPFAM" id="SSF160719">
    <property type="entry name" value="gpW/gp25-like"/>
    <property type="match status" value="1"/>
</dbReference>
<dbReference type="RefSeq" id="WP_413615352.1">
    <property type="nucleotide sequence ID" value="NZ_CP094345.1"/>
</dbReference>
<dbReference type="InterPro" id="IPR053176">
    <property type="entry name" value="T6SS_TssE1-like"/>
</dbReference>
<dbReference type="AlphaFoldDB" id="A0A1M7DTT3"/>
<proteinExistence type="predicted"/>
<organism evidence="3 4">
    <name type="scientific">Halomonas cupida</name>
    <dbReference type="NCBI Taxonomy" id="44933"/>
    <lineage>
        <taxon>Bacteria</taxon>
        <taxon>Pseudomonadati</taxon>
        <taxon>Pseudomonadota</taxon>
        <taxon>Gammaproteobacteria</taxon>
        <taxon>Oceanospirillales</taxon>
        <taxon>Halomonadaceae</taxon>
        <taxon>Halomonas</taxon>
    </lineage>
</organism>
<protein>
    <submittedName>
        <fullName evidence="2">Type VI secretion protein</fullName>
    </submittedName>
    <submittedName>
        <fullName evidence="3">Type VI secretion system protein ImpF</fullName>
    </submittedName>
</protein>
<dbReference type="NCBIfam" id="TIGR03357">
    <property type="entry name" value="VI_zyme"/>
    <property type="match status" value="1"/>
</dbReference>
<reference evidence="2 5" key="2">
    <citation type="submission" date="2019-07" db="EMBL/GenBank/DDBJ databases">
        <title>Whole genome shotgun sequence of Halomonas cupida NBRC 102219.</title>
        <authorList>
            <person name="Hosoyama A."/>
            <person name="Uohara A."/>
            <person name="Ohji S."/>
            <person name="Ichikawa N."/>
        </authorList>
    </citation>
    <scope>NUCLEOTIDE SEQUENCE [LARGE SCALE GENOMIC DNA]</scope>
    <source>
        <strain evidence="2 5">NBRC 102219</strain>
    </source>
</reference>
<dbReference type="InterPro" id="IPR007048">
    <property type="entry name" value="IraD/Gp25-like"/>
</dbReference>
<dbReference type="Proteomes" id="UP000321726">
    <property type="component" value="Unassembled WGS sequence"/>
</dbReference>
<gene>
    <name evidence="2" type="ORF">HCU01_09300</name>
    <name evidence="3" type="ORF">SAMN05660971_01479</name>
</gene>
<feature type="domain" description="IraD/Gp25-like" evidence="1">
    <location>
        <begin position="38"/>
        <end position="135"/>
    </location>
</feature>
<dbReference type="Pfam" id="PF04965">
    <property type="entry name" value="GPW_gp25"/>
    <property type="match status" value="1"/>
</dbReference>
<dbReference type="PANTHER" id="PTHR38595:SF1">
    <property type="entry name" value="TYPE VI SECRETION SYSTEM COMPONENT TSSE1"/>
    <property type="match status" value="1"/>
</dbReference>
<evidence type="ECO:0000313" key="5">
    <source>
        <dbReference type="Proteomes" id="UP000321726"/>
    </source>
</evidence>
<reference evidence="3 4" key="1">
    <citation type="submission" date="2016-11" db="EMBL/GenBank/DDBJ databases">
        <authorList>
            <person name="Jaros S."/>
            <person name="Januszkiewicz K."/>
            <person name="Wedrychowicz H."/>
        </authorList>
    </citation>
    <scope>NUCLEOTIDE SEQUENCE [LARGE SCALE GENOMIC DNA]</scope>
    <source>
        <strain evidence="3 4">DSM 4740</strain>
    </source>
</reference>
<dbReference type="Gene3D" id="3.10.450.40">
    <property type="match status" value="1"/>
</dbReference>
<dbReference type="EMBL" id="BJXU01000032">
    <property type="protein sequence ID" value="GEN22981.1"/>
    <property type="molecule type" value="Genomic_DNA"/>
</dbReference>
<keyword evidence="5" id="KW-1185">Reference proteome</keyword>
<dbReference type="Proteomes" id="UP000184123">
    <property type="component" value="Unassembled WGS sequence"/>
</dbReference>
<sequence length="162" mass="19099">MQLKGTRMFVPTLWNRLLDDEPHRGVEAEERQWSTLDEYKATIVRDLETLVNTRRELLSARLDEYPSLQGSLLEYGLPDFLGRGLHSTDDRQLIQRQLERAIESNDSRFRNVRVRLLDQDNQDRLLRFRVDAMLVLVDARQQVAFDAVLQAETQRYKVQNLT</sequence>